<organism evidence="2">
    <name type="scientific">Roseihalotalea indica</name>
    <dbReference type="NCBI Taxonomy" id="2867963"/>
    <lineage>
        <taxon>Bacteria</taxon>
        <taxon>Pseudomonadati</taxon>
        <taxon>Bacteroidota</taxon>
        <taxon>Cytophagia</taxon>
        <taxon>Cytophagales</taxon>
        <taxon>Catalimonadaceae</taxon>
        <taxon>Roseihalotalea</taxon>
    </lineage>
</organism>
<gene>
    <name evidence="2" type="ORF">K4G66_24490</name>
</gene>
<dbReference type="AlphaFoldDB" id="A0AA49GJT4"/>
<proteinExistence type="predicted"/>
<dbReference type="Gene3D" id="3.30.1150.10">
    <property type="match status" value="1"/>
</dbReference>
<sequence>MEIIVYLIECSVCLSIFCLFYRTVLQSQTSYQFNRWYLLGTGIGAGCDAEAERVIRESIPWNPGEQRGKFVKVRLVLPITFRLGD</sequence>
<protein>
    <submittedName>
        <fullName evidence="2">Energy transducer TonB</fullName>
    </submittedName>
</protein>
<feature type="transmembrane region" description="Helical" evidence="1">
    <location>
        <begin position="6"/>
        <end position="25"/>
    </location>
</feature>
<reference evidence="2" key="1">
    <citation type="journal article" date="2023" name="Comput. Struct. Biotechnol. J.">
        <title>Discovery of a novel marine Bacteroidetes with a rich repertoire of carbohydrate-active enzymes.</title>
        <authorList>
            <person name="Chen B."/>
            <person name="Liu G."/>
            <person name="Chen Q."/>
            <person name="Wang H."/>
            <person name="Liu L."/>
            <person name="Tang K."/>
        </authorList>
    </citation>
    <scope>NUCLEOTIDE SEQUENCE</scope>
    <source>
        <strain evidence="2">TK19036</strain>
    </source>
</reference>
<keyword evidence="1" id="KW-0472">Membrane</keyword>
<reference evidence="2" key="2">
    <citation type="journal article" date="2024" name="Antonie Van Leeuwenhoek">
        <title>Roseihalotalea indica gen. nov., sp. nov., a halophilic Bacteroidetes from mesopelagic Southwest Indian Ocean with higher carbohydrate metabolic potential.</title>
        <authorList>
            <person name="Chen B."/>
            <person name="Zhang M."/>
            <person name="Lin D."/>
            <person name="Ye J."/>
            <person name="Tang K."/>
        </authorList>
    </citation>
    <scope>NUCLEOTIDE SEQUENCE</scope>
    <source>
        <strain evidence="2">TK19036</strain>
    </source>
</reference>
<evidence type="ECO:0000313" key="2">
    <source>
        <dbReference type="EMBL" id="WKN35537.1"/>
    </source>
</evidence>
<accession>A0AA49GJT4</accession>
<name>A0AA49GJT4_9BACT</name>
<keyword evidence="1" id="KW-1133">Transmembrane helix</keyword>
<dbReference type="EMBL" id="CP120682">
    <property type="protein sequence ID" value="WKN35537.1"/>
    <property type="molecule type" value="Genomic_DNA"/>
</dbReference>
<keyword evidence="1" id="KW-0812">Transmembrane</keyword>
<evidence type="ECO:0000256" key="1">
    <source>
        <dbReference type="SAM" id="Phobius"/>
    </source>
</evidence>